<keyword evidence="2" id="KW-0472">Membrane</keyword>
<keyword evidence="5" id="KW-1185">Reference proteome</keyword>
<dbReference type="InParanoid" id="A2F8A7"/>
<sequence>MFANNSLMNLVSTASIPLLFLPLLYTKPEFDVDQLFTIVYFNVLADVPKRSLISTVTAAYLATGSYQVMFFTFIFGIAVKSLIGKINSVLSYNCVDLLVRFCISNDVNQADFVILHNENPNATALGQQQGEGDNQNLDQLGDEITDITGLNLDVNIEIEMNRGRQTETTDVQEPEIPENDNIPQNQENQENNTTNLNEEEEYEEEEDQVGVINMNNAGTVQDFNKLNSQLKESVIILVSLSVISGLMLKFQNNRMKHITYMLLQFYFAPFLQAHKIFLMFYHDKVFYLWRHVFLDLLLSIITHFASGATINFFLIFPVFFSPIMPNISINKAELDKLVNNQNNQ</sequence>
<feature type="transmembrane region" description="Helical" evidence="2">
    <location>
        <begin position="58"/>
        <end position="79"/>
    </location>
</feature>
<proteinExistence type="predicted"/>
<gene>
    <name evidence="4" type="ORF">TVAG_146040</name>
</gene>
<dbReference type="AlphaFoldDB" id="A2F8A7"/>
<accession>A2F8A7</accession>
<dbReference type="KEGG" id="tva:4756669"/>
<protein>
    <submittedName>
        <fullName evidence="4">Uncharacterized protein</fullName>
    </submittedName>
</protein>
<evidence type="ECO:0000256" key="2">
    <source>
        <dbReference type="SAM" id="Phobius"/>
    </source>
</evidence>
<evidence type="ECO:0000256" key="3">
    <source>
        <dbReference type="SAM" id="SignalP"/>
    </source>
</evidence>
<name>A2F8A7_TRIV3</name>
<evidence type="ECO:0000256" key="1">
    <source>
        <dbReference type="SAM" id="MobiDB-lite"/>
    </source>
</evidence>
<dbReference type="RefSeq" id="XP_001311797.1">
    <property type="nucleotide sequence ID" value="XM_001311796.1"/>
</dbReference>
<feature type="signal peptide" evidence="3">
    <location>
        <begin position="1"/>
        <end position="26"/>
    </location>
</feature>
<organism evidence="4 5">
    <name type="scientific">Trichomonas vaginalis (strain ATCC PRA-98 / G3)</name>
    <dbReference type="NCBI Taxonomy" id="412133"/>
    <lineage>
        <taxon>Eukaryota</taxon>
        <taxon>Metamonada</taxon>
        <taxon>Parabasalia</taxon>
        <taxon>Trichomonadida</taxon>
        <taxon>Trichomonadidae</taxon>
        <taxon>Trichomonas</taxon>
    </lineage>
</organism>
<feature type="compositionally biased region" description="Low complexity" evidence="1">
    <location>
        <begin position="179"/>
        <end position="196"/>
    </location>
</feature>
<keyword evidence="2" id="KW-1133">Transmembrane helix</keyword>
<dbReference type="EMBL" id="DS113659">
    <property type="protein sequence ID" value="EAX98867.1"/>
    <property type="molecule type" value="Genomic_DNA"/>
</dbReference>
<keyword evidence="3" id="KW-0732">Signal</keyword>
<feature type="chain" id="PRO_5002643421" evidence="3">
    <location>
        <begin position="27"/>
        <end position="344"/>
    </location>
</feature>
<evidence type="ECO:0000313" key="5">
    <source>
        <dbReference type="Proteomes" id="UP000001542"/>
    </source>
</evidence>
<keyword evidence="2" id="KW-0812">Transmembrane</keyword>
<feature type="transmembrane region" description="Helical" evidence="2">
    <location>
        <begin position="258"/>
        <end position="281"/>
    </location>
</feature>
<dbReference type="Proteomes" id="UP000001542">
    <property type="component" value="Unassembled WGS sequence"/>
</dbReference>
<evidence type="ECO:0000313" key="4">
    <source>
        <dbReference type="EMBL" id="EAX98867.1"/>
    </source>
</evidence>
<reference evidence="4" key="1">
    <citation type="submission" date="2006-10" db="EMBL/GenBank/DDBJ databases">
        <authorList>
            <person name="Amadeo P."/>
            <person name="Zhao Q."/>
            <person name="Wortman J."/>
            <person name="Fraser-Liggett C."/>
            <person name="Carlton J."/>
        </authorList>
    </citation>
    <scope>NUCLEOTIDE SEQUENCE</scope>
    <source>
        <strain evidence="4">G3</strain>
    </source>
</reference>
<feature type="transmembrane region" description="Helical" evidence="2">
    <location>
        <begin position="293"/>
        <end position="320"/>
    </location>
</feature>
<dbReference type="VEuPathDB" id="TrichDB:TVAG_146040"/>
<reference evidence="4" key="2">
    <citation type="journal article" date="2007" name="Science">
        <title>Draft genome sequence of the sexually transmitted pathogen Trichomonas vaginalis.</title>
        <authorList>
            <person name="Carlton J.M."/>
            <person name="Hirt R.P."/>
            <person name="Silva J.C."/>
            <person name="Delcher A.L."/>
            <person name="Schatz M."/>
            <person name="Zhao Q."/>
            <person name="Wortman J.R."/>
            <person name="Bidwell S.L."/>
            <person name="Alsmark U.C.M."/>
            <person name="Besteiro S."/>
            <person name="Sicheritz-Ponten T."/>
            <person name="Noel C.J."/>
            <person name="Dacks J.B."/>
            <person name="Foster P.G."/>
            <person name="Simillion C."/>
            <person name="Van de Peer Y."/>
            <person name="Miranda-Saavedra D."/>
            <person name="Barton G.J."/>
            <person name="Westrop G.D."/>
            <person name="Mueller S."/>
            <person name="Dessi D."/>
            <person name="Fiori P.L."/>
            <person name="Ren Q."/>
            <person name="Paulsen I."/>
            <person name="Zhang H."/>
            <person name="Bastida-Corcuera F.D."/>
            <person name="Simoes-Barbosa A."/>
            <person name="Brown M.T."/>
            <person name="Hayes R.D."/>
            <person name="Mukherjee M."/>
            <person name="Okumura C.Y."/>
            <person name="Schneider R."/>
            <person name="Smith A.J."/>
            <person name="Vanacova S."/>
            <person name="Villalvazo M."/>
            <person name="Haas B.J."/>
            <person name="Pertea M."/>
            <person name="Feldblyum T.V."/>
            <person name="Utterback T.R."/>
            <person name="Shu C.L."/>
            <person name="Osoegawa K."/>
            <person name="de Jong P.J."/>
            <person name="Hrdy I."/>
            <person name="Horvathova L."/>
            <person name="Zubacova Z."/>
            <person name="Dolezal P."/>
            <person name="Malik S.B."/>
            <person name="Logsdon J.M. Jr."/>
            <person name="Henze K."/>
            <person name="Gupta A."/>
            <person name="Wang C.C."/>
            <person name="Dunne R.L."/>
            <person name="Upcroft J.A."/>
            <person name="Upcroft P."/>
            <person name="White O."/>
            <person name="Salzberg S.L."/>
            <person name="Tang P."/>
            <person name="Chiu C.-H."/>
            <person name="Lee Y.-S."/>
            <person name="Embley T.M."/>
            <person name="Coombs G.H."/>
            <person name="Mottram J.C."/>
            <person name="Tachezy J."/>
            <person name="Fraser-Liggett C.M."/>
            <person name="Johnson P.J."/>
        </authorList>
    </citation>
    <scope>NUCLEOTIDE SEQUENCE [LARGE SCALE GENOMIC DNA]</scope>
    <source>
        <strain evidence="4">G3</strain>
    </source>
</reference>
<dbReference type="VEuPathDB" id="TrichDB:TVAGG3_0038600"/>
<feature type="region of interest" description="Disordered" evidence="1">
    <location>
        <begin position="161"/>
        <end position="207"/>
    </location>
</feature>
<feature type="compositionally biased region" description="Acidic residues" evidence="1">
    <location>
        <begin position="197"/>
        <end position="207"/>
    </location>
</feature>